<dbReference type="EC" id="4.2.1.68" evidence="5"/>
<dbReference type="Pfam" id="PF13378">
    <property type="entry name" value="MR_MLE_C"/>
    <property type="match status" value="1"/>
</dbReference>
<keyword evidence="3" id="KW-0460">Magnesium</keyword>
<sequence length="419" mass="46312">MMAACSIGRISTFDARYPLPPGAGSDAVHTDPEYCLAVTRLGSEDGGICGTGFALTLGAGNRLVCEAIELLAKPLLSRPIEDLMAEFGHVTRLMADDPMMRWLGPHKGVVHLALASITNACFDLWAKSRGVPLWRLLLDLSPEDTVRLLDLSYLDEVLTEREAVELLRREMSTRADREGMLRTGYRGYDTSVGWMAYDDARVRDLTKRAMDKGFSAFKLKVGSIDQSRDLRRAAMLRECVGDKGTIMFDANQQWTLPVARKMCGELAKLKPLWIEEPTHPDDLMAHVALAREIAPGKIATGEHIPNRVVFKNFIEAGAMHYVQADCTRLAGVGEFLAVSLLARKFNLPIVPHVGDMGQIHQHLVIFNHVAMGHEALFLEHIPHLRPHFAFPAQVEGGYYRTPLEPGASCDLSGSERSCA</sequence>
<accession>A0A7W8ILW6</accession>
<dbReference type="GO" id="GO:0000287">
    <property type="term" value="F:magnesium ion binding"/>
    <property type="evidence" value="ECO:0007669"/>
    <property type="project" value="TreeGrafter"/>
</dbReference>
<dbReference type="GO" id="GO:0009063">
    <property type="term" value="P:amino acid catabolic process"/>
    <property type="evidence" value="ECO:0007669"/>
    <property type="project" value="InterPro"/>
</dbReference>
<dbReference type="PANTHER" id="PTHR13794">
    <property type="entry name" value="ENOLASE SUPERFAMILY, MANDELATE RACEMASE"/>
    <property type="match status" value="1"/>
</dbReference>
<dbReference type="GO" id="GO:0016052">
    <property type="term" value="P:carbohydrate catabolic process"/>
    <property type="evidence" value="ECO:0007669"/>
    <property type="project" value="TreeGrafter"/>
</dbReference>
<comment type="caution">
    <text evidence="5">The sequence shown here is derived from an EMBL/GenBank/DDBJ whole genome shotgun (WGS) entry which is preliminary data.</text>
</comment>
<evidence type="ECO:0000259" key="4">
    <source>
        <dbReference type="SMART" id="SM00922"/>
    </source>
</evidence>
<dbReference type="InterPro" id="IPR046945">
    <property type="entry name" value="RHMD-like"/>
</dbReference>
<dbReference type="SFLD" id="SFLDS00001">
    <property type="entry name" value="Enolase"/>
    <property type="match status" value="1"/>
</dbReference>
<evidence type="ECO:0000313" key="5">
    <source>
        <dbReference type="EMBL" id="MBB5319531.1"/>
    </source>
</evidence>
<dbReference type="EMBL" id="JACHDY010000013">
    <property type="protein sequence ID" value="MBB5319531.1"/>
    <property type="molecule type" value="Genomic_DNA"/>
</dbReference>
<dbReference type="SUPFAM" id="SSF51604">
    <property type="entry name" value="Enolase C-terminal domain-like"/>
    <property type="match status" value="1"/>
</dbReference>
<organism evidence="5 6">
    <name type="scientific">Tunturiibacter empetritectus</name>
    <dbReference type="NCBI Taxonomy" id="3069691"/>
    <lineage>
        <taxon>Bacteria</taxon>
        <taxon>Pseudomonadati</taxon>
        <taxon>Acidobacteriota</taxon>
        <taxon>Terriglobia</taxon>
        <taxon>Terriglobales</taxon>
        <taxon>Acidobacteriaceae</taxon>
        <taxon>Tunturiibacter</taxon>
    </lineage>
</organism>
<dbReference type="InterPro" id="IPR018110">
    <property type="entry name" value="Mandel_Rmase/mucon_lact_enz_CS"/>
</dbReference>
<dbReference type="GO" id="GO:0050023">
    <property type="term" value="F:L-fuconate dehydratase activity"/>
    <property type="evidence" value="ECO:0007669"/>
    <property type="project" value="UniProtKB-EC"/>
</dbReference>
<dbReference type="InterPro" id="IPR036849">
    <property type="entry name" value="Enolase-like_C_sf"/>
</dbReference>
<reference evidence="5" key="1">
    <citation type="submission" date="2020-08" db="EMBL/GenBank/DDBJ databases">
        <title>Genomic Encyclopedia of Type Strains, Phase IV (KMG-V): Genome sequencing to study the core and pangenomes of soil and plant-associated prokaryotes.</title>
        <authorList>
            <person name="Whitman W."/>
        </authorList>
    </citation>
    <scope>NUCLEOTIDE SEQUENCE [LARGE SCALE GENOMIC DNA]</scope>
    <source>
        <strain evidence="5">M8UP27</strain>
    </source>
</reference>
<protein>
    <submittedName>
        <fullName evidence="5">L-fuconate dehydratase</fullName>
        <ecNumber evidence="5">4.2.1.68</ecNumber>
    </submittedName>
</protein>
<keyword evidence="2" id="KW-0479">Metal-binding</keyword>
<evidence type="ECO:0000256" key="1">
    <source>
        <dbReference type="ARBA" id="ARBA00001946"/>
    </source>
</evidence>
<dbReference type="Gene3D" id="3.20.20.120">
    <property type="entry name" value="Enolase-like C-terminal domain"/>
    <property type="match status" value="1"/>
</dbReference>
<dbReference type="AlphaFoldDB" id="A0A7W8ILW6"/>
<proteinExistence type="predicted"/>
<name>A0A7W8ILW6_9BACT</name>
<dbReference type="Proteomes" id="UP000568106">
    <property type="component" value="Unassembled WGS sequence"/>
</dbReference>
<dbReference type="PANTHER" id="PTHR13794:SF58">
    <property type="entry name" value="MITOCHONDRIAL ENOLASE SUPERFAMILY MEMBER 1"/>
    <property type="match status" value="1"/>
</dbReference>
<dbReference type="InterPro" id="IPR013342">
    <property type="entry name" value="Mandelate_racemase_C"/>
</dbReference>
<comment type="cofactor">
    <cofactor evidence="1">
        <name>Mg(2+)</name>
        <dbReference type="ChEBI" id="CHEBI:18420"/>
    </cofactor>
</comment>
<dbReference type="SUPFAM" id="SSF54826">
    <property type="entry name" value="Enolase N-terminal domain-like"/>
    <property type="match status" value="1"/>
</dbReference>
<dbReference type="SMART" id="SM00922">
    <property type="entry name" value="MR_MLE"/>
    <property type="match status" value="1"/>
</dbReference>
<keyword evidence="5" id="KW-0456">Lyase</keyword>
<dbReference type="Gene3D" id="3.30.390.10">
    <property type="entry name" value="Enolase-like, N-terminal domain"/>
    <property type="match status" value="1"/>
</dbReference>
<evidence type="ECO:0000256" key="3">
    <source>
        <dbReference type="ARBA" id="ARBA00022842"/>
    </source>
</evidence>
<dbReference type="PROSITE" id="PS00909">
    <property type="entry name" value="MR_MLE_2"/>
    <property type="match status" value="1"/>
</dbReference>
<gene>
    <name evidence="5" type="ORF">HDF09_004241</name>
</gene>
<keyword evidence="6" id="KW-1185">Reference proteome</keyword>
<dbReference type="InterPro" id="IPR029065">
    <property type="entry name" value="Enolase_C-like"/>
</dbReference>
<evidence type="ECO:0000256" key="2">
    <source>
        <dbReference type="ARBA" id="ARBA00022723"/>
    </source>
</evidence>
<feature type="domain" description="Mandelate racemase/muconate lactonizing enzyme C-terminal" evidence="4">
    <location>
        <begin position="199"/>
        <end position="296"/>
    </location>
</feature>
<dbReference type="InterPro" id="IPR029017">
    <property type="entry name" value="Enolase-like_N"/>
</dbReference>
<evidence type="ECO:0000313" key="6">
    <source>
        <dbReference type="Proteomes" id="UP000568106"/>
    </source>
</evidence>